<feature type="transmembrane region" description="Helical" evidence="6">
    <location>
        <begin position="38"/>
        <end position="56"/>
    </location>
</feature>
<dbReference type="GO" id="GO:0016020">
    <property type="term" value="C:membrane"/>
    <property type="evidence" value="ECO:0007669"/>
    <property type="project" value="UniProtKB-SubCell"/>
</dbReference>
<dbReference type="AlphaFoldDB" id="A0A7W3JI68"/>
<evidence type="ECO:0000256" key="5">
    <source>
        <dbReference type="SAM" id="MobiDB-lite"/>
    </source>
</evidence>
<evidence type="ECO:0000256" key="2">
    <source>
        <dbReference type="ARBA" id="ARBA00022692"/>
    </source>
</evidence>
<keyword evidence="4 6" id="KW-0472">Membrane</keyword>
<evidence type="ECO:0000313" key="8">
    <source>
        <dbReference type="EMBL" id="GEK82932.1"/>
    </source>
</evidence>
<organism evidence="9 11">
    <name type="scientific">Frigoribacterium faeni</name>
    <dbReference type="NCBI Taxonomy" id="145483"/>
    <lineage>
        <taxon>Bacteria</taxon>
        <taxon>Bacillati</taxon>
        <taxon>Actinomycetota</taxon>
        <taxon>Actinomycetes</taxon>
        <taxon>Micrococcales</taxon>
        <taxon>Microbacteriaceae</taxon>
        <taxon>Frigoribacterium</taxon>
    </lineage>
</organism>
<feature type="transmembrane region" description="Helical" evidence="6">
    <location>
        <begin position="87"/>
        <end position="105"/>
    </location>
</feature>
<keyword evidence="3 6" id="KW-1133">Transmembrane helix</keyword>
<reference evidence="9 11" key="2">
    <citation type="submission" date="2020-07" db="EMBL/GenBank/DDBJ databases">
        <title>Sequencing the genomes of 1000 actinobacteria strains.</title>
        <authorList>
            <person name="Klenk H.-P."/>
        </authorList>
    </citation>
    <scope>NUCLEOTIDE SEQUENCE [LARGE SCALE GENOMIC DNA]</scope>
    <source>
        <strain evidence="9 11">DSM 10309</strain>
    </source>
</reference>
<keyword evidence="2 6" id="KW-0812">Transmembrane</keyword>
<comment type="subcellular location">
    <subcellularLocation>
        <location evidence="1">Membrane</location>
        <topology evidence="1">Multi-pass membrane protein</topology>
    </subcellularLocation>
</comment>
<name>A0A7W3JI68_9MICO</name>
<dbReference type="RefSeq" id="WP_146854064.1">
    <property type="nucleotide sequence ID" value="NZ_BAAAHR010000001.1"/>
</dbReference>
<dbReference type="Proteomes" id="UP000522688">
    <property type="component" value="Unassembled WGS sequence"/>
</dbReference>
<dbReference type="InterPro" id="IPR049453">
    <property type="entry name" value="Memb_transporter_dom"/>
</dbReference>
<dbReference type="EMBL" id="JACGWW010000002">
    <property type="protein sequence ID" value="MBA8813278.1"/>
    <property type="molecule type" value="Genomic_DNA"/>
</dbReference>
<dbReference type="Pfam" id="PF13515">
    <property type="entry name" value="FUSC_2"/>
    <property type="match status" value="1"/>
</dbReference>
<accession>A0A7W3JI68</accession>
<comment type="caution">
    <text evidence="9">The sequence shown here is derived from an EMBL/GenBank/DDBJ whole genome shotgun (WGS) entry which is preliminary data.</text>
</comment>
<evidence type="ECO:0000313" key="9">
    <source>
        <dbReference type="EMBL" id="MBA8813278.1"/>
    </source>
</evidence>
<keyword evidence="10" id="KW-1185">Reference proteome</keyword>
<reference evidence="8 10" key="1">
    <citation type="submission" date="2019-07" db="EMBL/GenBank/DDBJ databases">
        <title>Whole genome shotgun sequence of Frigoribacterium faeni NBRC 103066.</title>
        <authorList>
            <person name="Hosoyama A."/>
            <person name="Uohara A."/>
            <person name="Ohji S."/>
            <person name="Ichikawa N."/>
        </authorList>
    </citation>
    <scope>NUCLEOTIDE SEQUENCE [LARGE SCALE GENOMIC DNA]</scope>
    <source>
        <strain evidence="8 10">NBRC 103066</strain>
    </source>
</reference>
<feature type="transmembrane region" description="Helical" evidence="6">
    <location>
        <begin position="63"/>
        <end position="81"/>
    </location>
</feature>
<feature type="transmembrane region" description="Helical" evidence="6">
    <location>
        <begin position="12"/>
        <end position="32"/>
    </location>
</feature>
<feature type="transmembrane region" description="Helical" evidence="6">
    <location>
        <begin position="140"/>
        <end position="160"/>
    </location>
</feature>
<proteinExistence type="predicted"/>
<feature type="region of interest" description="Disordered" evidence="5">
    <location>
        <begin position="291"/>
        <end position="316"/>
    </location>
</feature>
<sequence length="352" mass="37314">MRIVSRIRQTKRTPLLQVVKTSAAVIAAWFASVALLQQPLPIFAAIAALLVVLPSVNQSFVRGLERSVGVIAGVLIAFAAGQVFGDATWIVLVIVVVSLLVAWAFRLTPSSANQVPISAMLVLAIGAQTPDYALDRVLETVIGAAIALAINALIVPPVLLAPAHLAVGRLARDIASVLDETAATLAEPSDHDRLDAALADARALRASQSRAVAAVTAGDESLQLNPRASRNRSVLEADGALLDRLTVVVNRVVGMVRSVHDNYDASLADDPVVQDIARDLRRAAHDVRLLARSTEEARPGPADPADSTRSTAPDDAPALTAPIRVLRPDPDNWVLVGSLLEDLRRVREEIIG</sequence>
<dbReference type="EMBL" id="BJUV01000009">
    <property type="protein sequence ID" value="GEK82932.1"/>
    <property type="molecule type" value="Genomic_DNA"/>
</dbReference>
<gene>
    <name evidence="9" type="ORF">FB463_001527</name>
    <name evidence="8" type="ORF">FFA01_12410</name>
</gene>
<protein>
    <submittedName>
        <fullName evidence="8">FUSC family protein</fullName>
    </submittedName>
    <submittedName>
        <fullName evidence="9">Uncharacterized membrane protein YgaE (UPF0421/DUF939 family)</fullName>
    </submittedName>
</protein>
<feature type="domain" description="Integral membrane bound transporter" evidence="7">
    <location>
        <begin position="29"/>
        <end position="150"/>
    </location>
</feature>
<evidence type="ECO:0000256" key="1">
    <source>
        <dbReference type="ARBA" id="ARBA00004141"/>
    </source>
</evidence>
<evidence type="ECO:0000259" key="7">
    <source>
        <dbReference type="Pfam" id="PF13515"/>
    </source>
</evidence>
<evidence type="ECO:0000313" key="11">
    <source>
        <dbReference type="Proteomes" id="UP000522688"/>
    </source>
</evidence>
<dbReference type="OrthoDB" id="5176502at2"/>
<evidence type="ECO:0000313" key="10">
    <source>
        <dbReference type="Proteomes" id="UP000321154"/>
    </source>
</evidence>
<evidence type="ECO:0000256" key="6">
    <source>
        <dbReference type="SAM" id="Phobius"/>
    </source>
</evidence>
<dbReference type="Proteomes" id="UP000321154">
    <property type="component" value="Unassembled WGS sequence"/>
</dbReference>
<evidence type="ECO:0000256" key="3">
    <source>
        <dbReference type="ARBA" id="ARBA00022989"/>
    </source>
</evidence>
<evidence type="ECO:0000256" key="4">
    <source>
        <dbReference type="ARBA" id="ARBA00023136"/>
    </source>
</evidence>